<dbReference type="AlphaFoldDB" id="A0A915ABR6"/>
<organism evidence="1 2">
    <name type="scientific">Parascaris univalens</name>
    <name type="common">Nematode worm</name>
    <dbReference type="NCBI Taxonomy" id="6257"/>
    <lineage>
        <taxon>Eukaryota</taxon>
        <taxon>Metazoa</taxon>
        <taxon>Ecdysozoa</taxon>
        <taxon>Nematoda</taxon>
        <taxon>Chromadorea</taxon>
        <taxon>Rhabditida</taxon>
        <taxon>Spirurina</taxon>
        <taxon>Ascaridomorpha</taxon>
        <taxon>Ascaridoidea</taxon>
        <taxon>Ascarididae</taxon>
        <taxon>Parascaris</taxon>
    </lineage>
</organism>
<protein>
    <submittedName>
        <fullName evidence="2">Small ribosomal subunit protein eS28</fullName>
    </submittedName>
</protein>
<reference evidence="2" key="1">
    <citation type="submission" date="2022-11" db="UniProtKB">
        <authorList>
            <consortium name="WormBaseParasite"/>
        </authorList>
    </citation>
    <scope>IDENTIFICATION</scope>
</reference>
<dbReference type="WBParaSite" id="PgR004_g249_t03">
    <property type="protein sequence ID" value="PgR004_g249_t03"/>
    <property type="gene ID" value="PgR004_g249"/>
</dbReference>
<evidence type="ECO:0000313" key="1">
    <source>
        <dbReference type="Proteomes" id="UP000887569"/>
    </source>
</evidence>
<sequence length="47" mass="5389">MDKPIKLAKVRVDFIDDPSNRSIIRNVKGNENSWSYRLARTMHTGAS</sequence>
<evidence type="ECO:0000313" key="2">
    <source>
        <dbReference type="WBParaSite" id="PgR004_g249_t03"/>
    </source>
</evidence>
<accession>A0A915ABR6</accession>
<name>A0A915ABR6_PARUN</name>
<dbReference type="Gene3D" id="2.40.50.140">
    <property type="entry name" value="Nucleic acid-binding proteins"/>
    <property type="match status" value="1"/>
</dbReference>
<dbReference type="Proteomes" id="UP000887569">
    <property type="component" value="Unplaced"/>
</dbReference>
<dbReference type="InterPro" id="IPR012340">
    <property type="entry name" value="NA-bd_OB-fold"/>
</dbReference>
<keyword evidence="1" id="KW-1185">Reference proteome</keyword>
<proteinExistence type="predicted"/>